<proteinExistence type="predicted"/>
<dbReference type="AlphaFoldDB" id="A0A8H7PWM7"/>
<sequence length="650" mass="73840">MSSSSTNPLVLSDADTDTLLRVLEWRYAITPAGELAPEPAIKYNKRPLCHLVKREDRFVTEITTQSNWTRNLVQNDVIWNNLDFDAYRTLAHCKMLFPHMTNEPHTPQPGSSVRKILNLVQCETKAHFSLVQTMKLEPPLEKKLHLAIASWPENKDSCYEALDKIFCAYGFLVPSKITLEEEGRSKSASMLAKAQANKELTLMNSVEDLKRSQVVSQPEDISRKSSYDFILYNQKNTETQFEFWDIIKRLELLPIYDLLPSELGRRVRAILYERWIPIQIGDAIRLKNVATSTYLAARTDGQSVELGLCEPDASLKQFSQWRLRRPDSVKVVSTQVKYGHNIFIEAVFGPIDNDMCFILSPKLSEEGNKEQHDLTLTQNKDWNESFSWLIESTLPLSEPESLDMMISKAKPLINGDIVCISQNRLARYLSSKKAPETLADILPTARRRSSSFGNTATVMQRFRRMSITRGSFATTSSAVEWGKLQLRECGIAATEDTEKWYIYVEKVDHFAKISREPVLEAKGPIEPPPRQSGTPRFIPTAKDLPIHRTSTELSFQDLGENLLTDSDIVTTTTDASSFGVSQITTVSLKSFRSASLPSPSMSAVSWDLRNNYDGPIFKLLKDKKPFTDRAKEFFTKASLMSLRDIGRRFK</sequence>
<dbReference type="Proteomes" id="UP000612746">
    <property type="component" value="Unassembled WGS sequence"/>
</dbReference>
<dbReference type="OrthoDB" id="2338404at2759"/>
<gene>
    <name evidence="1" type="ORF">INT44_008467</name>
</gene>
<protein>
    <submittedName>
        <fullName evidence="1">Uncharacterized protein</fullName>
    </submittedName>
</protein>
<reference evidence="1" key="1">
    <citation type="submission" date="2020-12" db="EMBL/GenBank/DDBJ databases">
        <title>Metabolic potential, ecology and presence of endohyphal bacteria is reflected in genomic diversity of Mucoromycotina.</title>
        <authorList>
            <person name="Muszewska A."/>
            <person name="Okrasinska A."/>
            <person name="Steczkiewicz K."/>
            <person name="Drgas O."/>
            <person name="Orlowska M."/>
            <person name="Perlinska-Lenart U."/>
            <person name="Aleksandrzak-Piekarczyk T."/>
            <person name="Szatraj K."/>
            <person name="Zielenkiewicz U."/>
            <person name="Pilsyk S."/>
            <person name="Malc E."/>
            <person name="Mieczkowski P."/>
            <person name="Kruszewska J.S."/>
            <person name="Biernat P."/>
            <person name="Pawlowska J."/>
        </authorList>
    </citation>
    <scope>NUCLEOTIDE SEQUENCE</scope>
    <source>
        <strain evidence="1">WA0000051536</strain>
    </source>
</reference>
<dbReference type="EMBL" id="JAEPRA010000008">
    <property type="protein sequence ID" value="KAG2181652.1"/>
    <property type="molecule type" value="Genomic_DNA"/>
</dbReference>
<comment type="caution">
    <text evidence="1">The sequence shown here is derived from an EMBL/GenBank/DDBJ whole genome shotgun (WGS) entry which is preliminary data.</text>
</comment>
<organism evidence="1 2">
    <name type="scientific">Umbelopsis vinacea</name>
    <dbReference type="NCBI Taxonomy" id="44442"/>
    <lineage>
        <taxon>Eukaryota</taxon>
        <taxon>Fungi</taxon>
        <taxon>Fungi incertae sedis</taxon>
        <taxon>Mucoromycota</taxon>
        <taxon>Mucoromycotina</taxon>
        <taxon>Umbelopsidomycetes</taxon>
        <taxon>Umbelopsidales</taxon>
        <taxon>Umbelopsidaceae</taxon>
        <taxon>Umbelopsis</taxon>
    </lineage>
</organism>
<name>A0A8H7PWM7_9FUNG</name>
<evidence type="ECO:0000313" key="2">
    <source>
        <dbReference type="Proteomes" id="UP000612746"/>
    </source>
</evidence>
<keyword evidence="2" id="KW-1185">Reference proteome</keyword>
<evidence type="ECO:0000313" key="1">
    <source>
        <dbReference type="EMBL" id="KAG2181652.1"/>
    </source>
</evidence>
<accession>A0A8H7PWM7</accession>